<gene>
    <name evidence="3" type="ORF">ERS852471_01606</name>
</gene>
<evidence type="ECO:0000256" key="1">
    <source>
        <dbReference type="SAM" id="Phobius"/>
    </source>
</evidence>
<feature type="transmembrane region" description="Helical" evidence="1">
    <location>
        <begin position="105"/>
        <end position="123"/>
    </location>
</feature>
<proteinExistence type="predicted"/>
<accession>A0A174FAW7</accession>
<organism evidence="3 4">
    <name type="scientific">Clostridium disporicum</name>
    <dbReference type="NCBI Taxonomy" id="84024"/>
    <lineage>
        <taxon>Bacteria</taxon>
        <taxon>Bacillati</taxon>
        <taxon>Bacillota</taxon>
        <taxon>Clostridia</taxon>
        <taxon>Eubacteriales</taxon>
        <taxon>Clostridiaceae</taxon>
        <taxon>Clostridium</taxon>
    </lineage>
</organism>
<keyword evidence="1" id="KW-0812">Transmembrane</keyword>
<keyword evidence="1" id="KW-1133">Transmembrane helix</keyword>
<dbReference type="Proteomes" id="UP000095594">
    <property type="component" value="Unassembled WGS sequence"/>
</dbReference>
<dbReference type="OrthoDB" id="291892at2"/>
<dbReference type="RefSeq" id="WP_055265440.1">
    <property type="nucleotide sequence ID" value="NZ_CABIXQ010000009.1"/>
</dbReference>
<feature type="domain" description="VanZ-like" evidence="2">
    <location>
        <begin position="7"/>
        <end position="151"/>
    </location>
</feature>
<name>A0A174FAW7_9CLOT</name>
<dbReference type="EMBL" id="CYZX01000009">
    <property type="protein sequence ID" value="CUO45799.1"/>
    <property type="molecule type" value="Genomic_DNA"/>
</dbReference>
<feature type="transmembrane region" description="Helical" evidence="1">
    <location>
        <begin position="76"/>
        <end position="93"/>
    </location>
</feature>
<dbReference type="InterPro" id="IPR016747">
    <property type="entry name" value="Phosphotransbutyrylase"/>
</dbReference>
<dbReference type="Pfam" id="PF04892">
    <property type="entry name" value="VanZ"/>
    <property type="match status" value="1"/>
</dbReference>
<dbReference type="InterPro" id="IPR006976">
    <property type="entry name" value="VanZ-like"/>
</dbReference>
<protein>
    <submittedName>
        <fullName evidence="3">Acetobutylicum phosphotransbutyrylase</fullName>
    </submittedName>
</protein>
<dbReference type="NCBIfam" id="NF037970">
    <property type="entry name" value="vanZ_1"/>
    <property type="match status" value="1"/>
</dbReference>
<evidence type="ECO:0000259" key="2">
    <source>
        <dbReference type="Pfam" id="PF04892"/>
    </source>
</evidence>
<sequence>MNKKLMFILLVILAIGFIFFNSSKSGSESNYISKSLVSRFIANKETTEVFNDFRSDKSEYDLNNLYSKMNFIVRKLAHGTEYFILAFSLVMLFNNFNIRFREKFIYSLFIVLIIALLDEFYQMYVPDRSSLVSDIVIDFIGGILGSLISSLVIYIRRSFNKPYDSIH</sequence>
<keyword evidence="1" id="KW-0472">Membrane</keyword>
<evidence type="ECO:0000313" key="3">
    <source>
        <dbReference type="EMBL" id="CUO45799.1"/>
    </source>
</evidence>
<evidence type="ECO:0000313" key="4">
    <source>
        <dbReference type="Proteomes" id="UP000095594"/>
    </source>
</evidence>
<dbReference type="AlphaFoldDB" id="A0A174FAW7"/>
<feature type="transmembrane region" description="Helical" evidence="1">
    <location>
        <begin position="135"/>
        <end position="155"/>
    </location>
</feature>
<reference evidence="3 4" key="1">
    <citation type="submission" date="2015-09" db="EMBL/GenBank/DDBJ databases">
        <authorList>
            <consortium name="Pathogen Informatics"/>
        </authorList>
    </citation>
    <scope>NUCLEOTIDE SEQUENCE [LARGE SCALE GENOMIC DNA]</scope>
    <source>
        <strain evidence="3 4">2789STDY5834856</strain>
    </source>
</reference>
<dbReference type="PIRSF" id="PIRSF019083">
    <property type="entry name" value="UCP019083_VanZ"/>
    <property type="match status" value="1"/>
</dbReference>